<proteinExistence type="predicted"/>
<gene>
    <name evidence="1" type="ORF">BJ125_10719</name>
    <name evidence="2" type="ORF">SAMN05892882_10719</name>
</gene>
<evidence type="ECO:0000313" key="4">
    <source>
        <dbReference type="Proteomes" id="UP000256343"/>
    </source>
</evidence>
<evidence type="ECO:0000313" key="3">
    <source>
        <dbReference type="Proteomes" id="UP000252631"/>
    </source>
</evidence>
<dbReference type="EMBL" id="UFQQ01000007">
    <property type="protein sequence ID" value="SSW90412.1"/>
    <property type="molecule type" value="Genomic_DNA"/>
</dbReference>
<reference evidence="1 4" key="2">
    <citation type="submission" date="2018-07" db="EMBL/GenBank/DDBJ databases">
        <title>Genomic Encyclopedia of Archaeal and Bacterial Type Strains, Phase II (KMG-II): from individual species to whole genera.</title>
        <authorList>
            <person name="Goeker M."/>
        </authorList>
    </citation>
    <scope>NUCLEOTIDE SEQUENCE [LARGE SCALE GENOMIC DNA]</scope>
    <source>
        <strain evidence="1 4">JA575</strain>
    </source>
</reference>
<organism evidence="2 3">
    <name type="scientific">Rhodopseudomonas pentothenatexigens</name>
    <dbReference type="NCBI Taxonomy" id="999699"/>
    <lineage>
        <taxon>Bacteria</taxon>
        <taxon>Pseudomonadati</taxon>
        <taxon>Pseudomonadota</taxon>
        <taxon>Alphaproteobacteria</taxon>
        <taxon>Hyphomicrobiales</taxon>
        <taxon>Nitrobacteraceae</taxon>
        <taxon>Rhodopseudomonas</taxon>
    </lineage>
</organism>
<dbReference type="AlphaFoldDB" id="A0A336JLQ1"/>
<dbReference type="Proteomes" id="UP000256343">
    <property type="component" value="Unassembled WGS sequence"/>
</dbReference>
<dbReference type="Proteomes" id="UP000252631">
    <property type="component" value="Unassembled WGS sequence"/>
</dbReference>
<evidence type="ECO:0000313" key="1">
    <source>
        <dbReference type="EMBL" id="RED37445.1"/>
    </source>
</evidence>
<dbReference type="EMBL" id="QRDT01000007">
    <property type="protein sequence ID" value="RED37445.1"/>
    <property type="molecule type" value="Genomic_DNA"/>
</dbReference>
<name>A0A336JLQ1_9BRAD</name>
<reference evidence="2 3" key="1">
    <citation type="submission" date="2017-08" db="EMBL/GenBank/DDBJ databases">
        <authorList>
            <person name="de Groot N.N."/>
        </authorList>
    </citation>
    <scope>NUCLEOTIDE SEQUENCE [LARGE SCALE GENOMIC DNA]</scope>
    <source>
        <strain evidence="2 3">JA575</strain>
    </source>
</reference>
<accession>A0A336JLQ1</accession>
<protein>
    <submittedName>
        <fullName evidence="2">Uncharacterized protein</fullName>
    </submittedName>
</protein>
<evidence type="ECO:0000313" key="2">
    <source>
        <dbReference type="EMBL" id="SSW90412.1"/>
    </source>
</evidence>
<keyword evidence="4" id="KW-1185">Reference proteome</keyword>
<sequence>MALQDLQKENESLKELVVSLSALVIKRIADPR</sequence>